<name>A0ABS2R0I9_9BACI</name>
<organism evidence="1 2">
    <name type="scientific">Priestia iocasae</name>
    <dbReference type="NCBI Taxonomy" id="2291674"/>
    <lineage>
        <taxon>Bacteria</taxon>
        <taxon>Bacillati</taxon>
        <taxon>Bacillota</taxon>
        <taxon>Bacilli</taxon>
        <taxon>Bacillales</taxon>
        <taxon>Bacillaceae</taxon>
        <taxon>Priestia</taxon>
    </lineage>
</organism>
<dbReference type="InterPro" id="IPR025033">
    <property type="entry name" value="DUF3920"/>
</dbReference>
<keyword evidence="2" id="KW-1185">Reference proteome</keyword>
<sequence length="157" mass="19245">MNIKDILTRRTIYQQTDNWYVVDKEFAWNLSRLKEDVFQYMDQDIRIPVVFCDSCEANKIVSELGEEEAEYLSYASGIYWREVGIIFIFRFDDYLPLLETIFHELRHVMQEDIPELRARFELDKYLPYEQRLIEKDAFQFAKEKLLQYKYHHYQMAQ</sequence>
<evidence type="ECO:0000313" key="1">
    <source>
        <dbReference type="EMBL" id="MBM7704254.1"/>
    </source>
</evidence>
<dbReference type="EMBL" id="JAFBFC010000006">
    <property type="protein sequence ID" value="MBM7704254.1"/>
    <property type="molecule type" value="Genomic_DNA"/>
</dbReference>
<proteinExistence type="predicted"/>
<gene>
    <name evidence="1" type="ORF">JOC83_003109</name>
</gene>
<comment type="caution">
    <text evidence="1">The sequence shown here is derived from an EMBL/GenBank/DDBJ whole genome shotgun (WGS) entry which is preliminary data.</text>
</comment>
<accession>A0ABS2R0I9</accession>
<evidence type="ECO:0000313" key="2">
    <source>
        <dbReference type="Proteomes" id="UP000809829"/>
    </source>
</evidence>
<reference evidence="1 2" key="1">
    <citation type="submission" date="2021-01" db="EMBL/GenBank/DDBJ databases">
        <title>Genomic Encyclopedia of Type Strains, Phase IV (KMG-IV): sequencing the most valuable type-strain genomes for metagenomic binning, comparative biology and taxonomic classification.</title>
        <authorList>
            <person name="Goeker M."/>
        </authorList>
    </citation>
    <scope>NUCLEOTIDE SEQUENCE [LARGE SCALE GENOMIC DNA]</scope>
    <source>
        <strain evidence="1 2">DSM 104297</strain>
    </source>
</reference>
<dbReference type="RefSeq" id="WP_205188266.1">
    <property type="nucleotide sequence ID" value="NZ_JAFBFC010000006.1"/>
</dbReference>
<dbReference type="Proteomes" id="UP000809829">
    <property type="component" value="Unassembled WGS sequence"/>
</dbReference>
<dbReference type="Pfam" id="PF13058">
    <property type="entry name" value="DUF3920"/>
    <property type="match status" value="1"/>
</dbReference>
<evidence type="ECO:0008006" key="3">
    <source>
        <dbReference type="Google" id="ProtNLM"/>
    </source>
</evidence>
<protein>
    <recommendedName>
        <fullName evidence="3">DUF3920 family protein</fullName>
    </recommendedName>
</protein>